<dbReference type="SUPFAM" id="SSF49417">
    <property type="entry name" value="p53-like transcription factors"/>
    <property type="match status" value="1"/>
</dbReference>
<dbReference type="PROSITE" id="PS50252">
    <property type="entry name" value="TBOX_3"/>
    <property type="match status" value="1"/>
</dbReference>
<evidence type="ECO:0000256" key="1">
    <source>
        <dbReference type="ARBA" id="ARBA00023015"/>
    </source>
</evidence>
<evidence type="ECO:0000256" key="4">
    <source>
        <dbReference type="ARBA" id="ARBA00023242"/>
    </source>
</evidence>
<reference evidence="7 8" key="1">
    <citation type="submission" date="2023-02" db="EMBL/GenBank/DDBJ databases">
        <title>LHISI_Scaffold_Assembly.</title>
        <authorList>
            <person name="Stuart O.P."/>
            <person name="Cleave R."/>
            <person name="Magrath M.J.L."/>
            <person name="Mikheyev A.S."/>
        </authorList>
    </citation>
    <scope>NUCLEOTIDE SEQUENCE [LARGE SCALE GENOMIC DNA]</scope>
    <source>
        <strain evidence="7">Daus_M_001</strain>
        <tissue evidence="7">Leg muscle</tissue>
    </source>
</reference>
<dbReference type="EMBL" id="JARBHB010000004">
    <property type="protein sequence ID" value="KAJ8885836.1"/>
    <property type="molecule type" value="Genomic_DNA"/>
</dbReference>
<dbReference type="PANTHER" id="PTHR11267:SF106">
    <property type="entry name" value="T-RELATED PROTEIN"/>
    <property type="match status" value="1"/>
</dbReference>
<dbReference type="PRINTS" id="PR00938">
    <property type="entry name" value="BRACHYURY"/>
</dbReference>
<name>A0ABQ9HNB6_9NEOP</name>
<proteinExistence type="predicted"/>
<gene>
    <name evidence="7" type="ORF">PR048_012041</name>
</gene>
<dbReference type="Gene3D" id="2.60.40.820">
    <property type="entry name" value="Transcription factor, T-box"/>
    <property type="match status" value="1"/>
</dbReference>
<dbReference type="SMART" id="SM00425">
    <property type="entry name" value="TBOX"/>
    <property type="match status" value="1"/>
</dbReference>
<dbReference type="PRINTS" id="PR00937">
    <property type="entry name" value="TBOX"/>
</dbReference>
<evidence type="ECO:0000256" key="5">
    <source>
        <dbReference type="PROSITE-ProRule" id="PRU00201"/>
    </source>
</evidence>
<keyword evidence="2 5" id="KW-0238">DNA-binding</keyword>
<organism evidence="7 8">
    <name type="scientific">Dryococelus australis</name>
    <dbReference type="NCBI Taxonomy" id="614101"/>
    <lineage>
        <taxon>Eukaryota</taxon>
        <taxon>Metazoa</taxon>
        <taxon>Ecdysozoa</taxon>
        <taxon>Arthropoda</taxon>
        <taxon>Hexapoda</taxon>
        <taxon>Insecta</taxon>
        <taxon>Pterygota</taxon>
        <taxon>Neoptera</taxon>
        <taxon>Polyneoptera</taxon>
        <taxon>Phasmatodea</taxon>
        <taxon>Verophasmatodea</taxon>
        <taxon>Anareolatae</taxon>
        <taxon>Phasmatidae</taxon>
        <taxon>Eurycanthinae</taxon>
        <taxon>Dryococelus</taxon>
    </lineage>
</organism>
<dbReference type="InterPro" id="IPR008967">
    <property type="entry name" value="p53-like_TF_DNA-bd_sf"/>
</dbReference>
<protein>
    <recommendedName>
        <fullName evidence="6">T-box domain-containing protein</fullName>
    </recommendedName>
</protein>
<dbReference type="InterPro" id="IPR046360">
    <property type="entry name" value="T-box_DNA-bd"/>
</dbReference>
<evidence type="ECO:0000256" key="3">
    <source>
        <dbReference type="ARBA" id="ARBA00023163"/>
    </source>
</evidence>
<keyword evidence="3" id="KW-0804">Transcription</keyword>
<keyword evidence="4 5" id="KW-0539">Nucleus</keyword>
<dbReference type="Proteomes" id="UP001159363">
    <property type="component" value="Chromosome X"/>
</dbReference>
<evidence type="ECO:0000259" key="6">
    <source>
        <dbReference type="PROSITE" id="PS50252"/>
    </source>
</evidence>
<sequence length="341" mass="38432">MDILGLAQYSSNPEPLASMFLCVLQIMLNSLHKYEPRVHLVKVSTEHRRVFTYPFPETQFIAVTAYQNEEVTSLKIKYNPFAKAFLDAKERPDNFYQRDLISSYSQPHQPQYSQCKWDVVHTAKRLPLVVPSTHPASCTYAVRSVPFRYYPKKPKKYSIPVATIKALSHSTTPAILDVAISCMLLRVVIRPLLSGLPDHTFTYLSRARAVIAEISYKIAKHRNPLHLPVNGDSVADIGQCSPWAVSFCRRGQWNEKTTEDGYKIDNPEGVIVIVSKWVQAQDMVVCIQKTSRCCTTLSSIAECYPQYGDTLYGRSWRHLDVGCHPGEDTAPGSTTGPLNPP</sequence>
<dbReference type="InterPro" id="IPR001699">
    <property type="entry name" value="TF_T-box"/>
</dbReference>
<keyword evidence="8" id="KW-1185">Reference proteome</keyword>
<evidence type="ECO:0000313" key="8">
    <source>
        <dbReference type="Proteomes" id="UP001159363"/>
    </source>
</evidence>
<comment type="subcellular location">
    <subcellularLocation>
        <location evidence="5">Nucleus</location>
    </subcellularLocation>
</comment>
<feature type="domain" description="T-box" evidence="6">
    <location>
        <begin position="25"/>
        <end position="87"/>
    </location>
</feature>
<dbReference type="InterPro" id="IPR002070">
    <property type="entry name" value="TF_Brachyury"/>
</dbReference>
<accession>A0ABQ9HNB6</accession>
<dbReference type="PANTHER" id="PTHR11267">
    <property type="entry name" value="T-BOX PROTEIN-RELATED"/>
    <property type="match status" value="1"/>
</dbReference>
<evidence type="ECO:0000313" key="7">
    <source>
        <dbReference type="EMBL" id="KAJ8885836.1"/>
    </source>
</evidence>
<evidence type="ECO:0000256" key="2">
    <source>
        <dbReference type="ARBA" id="ARBA00023125"/>
    </source>
</evidence>
<keyword evidence="1" id="KW-0805">Transcription regulation</keyword>
<comment type="caution">
    <text evidence="5">Lacks conserved residue(s) required for the propagation of feature annotation.</text>
</comment>
<comment type="caution">
    <text evidence="7">The sequence shown here is derived from an EMBL/GenBank/DDBJ whole genome shotgun (WGS) entry which is preliminary data.</text>
</comment>
<dbReference type="Pfam" id="PF00907">
    <property type="entry name" value="T-box"/>
    <property type="match status" value="1"/>
</dbReference>
<dbReference type="InterPro" id="IPR036960">
    <property type="entry name" value="T-box_sf"/>
</dbReference>